<dbReference type="SMART" id="SM00743">
    <property type="entry name" value="Agenet"/>
    <property type="match status" value="2"/>
</dbReference>
<dbReference type="CDD" id="cd20405">
    <property type="entry name" value="Tudor_Agenet_AtDUF_rpt1_3"/>
    <property type="match status" value="1"/>
</dbReference>
<dbReference type="EMBL" id="OX459118">
    <property type="protein sequence ID" value="CAI9089218.1"/>
    <property type="molecule type" value="Genomic_DNA"/>
</dbReference>
<protein>
    <submittedName>
        <fullName evidence="2">OLC1v1023751C1</fullName>
    </submittedName>
</protein>
<dbReference type="Proteomes" id="UP001161247">
    <property type="component" value="Chromosome 1"/>
</dbReference>
<evidence type="ECO:0000313" key="2">
    <source>
        <dbReference type="EMBL" id="CAI9089218.1"/>
    </source>
</evidence>
<proteinExistence type="predicted"/>
<gene>
    <name evidence="2" type="ORF">OLC1_LOCUS1604</name>
</gene>
<dbReference type="InterPro" id="IPR014002">
    <property type="entry name" value="Agenet_dom_plant"/>
</dbReference>
<evidence type="ECO:0000259" key="1">
    <source>
        <dbReference type="SMART" id="SM00743"/>
    </source>
</evidence>
<keyword evidence="3" id="KW-1185">Reference proteome</keyword>
<dbReference type="InterPro" id="IPR008395">
    <property type="entry name" value="Agenet-like_dom"/>
</dbReference>
<name>A0AAV1C3P8_OLDCO</name>
<reference evidence="2" key="1">
    <citation type="submission" date="2023-03" db="EMBL/GenBank/DDBJ databases">
        <authorList>
            <person name="Julca I."/>
        </authorList>
    </citation>
    <scope>NUCLEOTIDE SEQUENCE</scope>
</reference>
<dbReference type="Gene3D" id="2.30.30.140">
    <property type="match status" value="1"/>
</dbReference>
<accession>A0AAV1C3P8</accession>
<dbReference type="PANTHER" id="PTHR31917:SF148">
    <property type="entry name" value="DUF724 DOMAIN-CONTAINING PROTEIN 2"/>
    <property type="match status" value="1"/>
</dbReference>
<organism evidence="2 3">
    <name type="scientific">Oldenlandia corymbosa var. corymbosa</name>
    <dbReference type="NCBI Taxonomy" id="529605"/>
    <lineage>
        <taxon>Eukaryota</taxon>
        <taxon>Viridiplantae</taxon>
        <taxon>Streptophyta</taxon>
        <taxon>Embryophyta</taxon>
        <taxon>Tracheophyta</taxon>
        <taxon>Spermatophyta</taxon>
        <taxon>Magnoliopsida</taxon>
        <taxon>eudicotyledons</taxon>
        <taxon>Gunneridae</taxon>
        <taxon>Pentapetalae</taxon>
        <taxon>asterids</taxon>
        <taxon>lamiids</taxon>
        <taxon>Gentianales</taxon>
        <taxon>Rubiaceae</taxon>
        <taxon>Rubioideae</taxon>
        <taxon>Spermacoceae</taxon>
        <taxon>Hedyotis-Oldenlandia complex</taxon>
        <taxon>Oldenlandia</taxon>
    </lineage>
</organism>
<feature type="domain" description="Agenet" evidence="1">
    <location>
        <begin position="74"/>
        <end position="129"/>
    </location>
</feature>
<evidence type="ECO:0000313" key="3">
    <source>
        <dbReference type="Proteomes" id="UP001161247"/>
    </source>
</evidence>
<feature type="domain" description="Agenet" evidence="1">
    <location>
        <begin position="1"/>
        <end position="69"/>
    </location>
</feature>
<sequence length="144" mass="16498">MEYKRGDRVEVIDSEEGFEGSYYGAVIVTKLNGDEYIVTYDTLLKEDLSGPLREVVEADNLRPKPPPPEGDQPTRYRLYQSVDVFHNDGWWVGRIIGKIGSVYNVFFDSTQEELPYGVEALRIHQDWVDGTWVTPAVKKLEIKS</sequence>
<dbReference type="PANTHER" id="PTHR31917">
    <property type="entry name" value="AGENET DOMAIN-CONTAINING PROTEIN-RELATED"/>
    <property type="match status" value="1"/>
</dbReference>
<dbReference type="Pfam" id="PF05641">
    <property type="entry name" value="Agenet"/>
    <property type="match status" value="2"/>
</dbReference>
<dbReference type="AlphaFoldDB" id="A0AAV1C3P8"/>